<name>A0ABU4LVZ0_9ACTN</name>
<evidence type="ECO:0000313" key="1">
    <source>
        <dbReference type="EMBL" id="MDX3019910.1"/>
    </source>
</evidence>
<keyword evidence="2" id="KW-1185">Reference proteome</keyword>
<comment type="caution">
    <text evidence="1">The sequence shown here is derived from an EMBL/GenBank/DDBJ whole genome shotgun (WGS) entry which is preliminary data.</text>
</comment>
<proteinExistence type="predicted"/>
<accession>A0ABU4LVZ0</accession>
<gene>
    <name evidence="1" type="ORF">PV666_18710</name>
</gene>
<sequence>MNDRITAGAAAITAALAGATVLARRFVRPAPSGRHRAGAAEGLVRPVEALDQVEAYCPAEDRPTLQIRLRPGGQLCTECRNPHREEAPHA</sequence>
<dbReference type="RefSeq" id="WP_319166524.1">
    <property type="nucleotide sequence ID" value="NZ_JARAWP010000010.1"/>
</dbReference>
<dbReference type="Proteomes" id="UP001272987">
    <property type="component" value="Unassembled WGS sequence"/>
</dbReference>
<protein>
    <submittedName>
        <fullName evidence="1">Uncharacterized protein</fullName>
    </submittedName>
</protein>
<dbReference type="EMBL" id="JARAWP010000010">
    <property type="protein sequence ID" value="MDX3019910.1"/>
    <property type="molecule type" value="Genomic_DNA"/>
</dbReference>
<reference evidence="1 2" key="1">
    <citation type="journal article" date="2023" name="Microb. Genom.">
        <title>Mesoterricola silvestris gen. nov., sp. nov., Mesoterricola sediminis sp. nov., Geothrix oryzae sp. nov., Geothrix edaphica sp. nov., Geothrix rubra sp. nov., and Geothrix limicola sp. nov., six novel members of Acidobacteriota isolated from soils.</title>
        <authorList>
            <person name="Weisberg A.J."/>
            <person name="Pearce E."/>
            <person name="Kramer C.G."/>
            <person name="Chang J.H."/>
            <person name="Clarke C.R."/>
        </authorList>
    </citation>
    <scope>NUCLEOTIDE SEQUENCE [LARGE SCALE GENOMIC DNA]</scope>
    <source>
        <strain evidence="1 2">NB05-1H</strain>
    </source>
</reference>
<evidence type="ECO:0000313" key="2">
    <source>
        <dbReference type="Proteomes" id="UP001272987"/>
    </source>
</evidence>
<organism evidence="1 2">
    <name type="scientific">Streptomyces acidiscabies</name>
    <dbReference type="NCBI Taxonomy" id="42234"/>
    <lineage>
        <taxon>Bacteria</taxon>
        <taxon>Bacillati</taxon>
        <taxon>Actinomycetota</taxon>
        <taxon>Actinomycetes</taxon>
        <taxon>Kitasatosporales</taxon>
        <taxon>Streptomycetaceae</taxon>
        <taxon>Streptomyces</taxon>
    </lineage>
</organism>